<dbReference type="SUPFAM" id="SSF118116">
    <property type="entry name" value="DNA mismatch repair protein MutL"/>
    <property type="match status" value="1"/>
</dbReference>
<dbReference type="InterPro" id="IPR014790">
    <property type="entry name" value="MutL_C"/>
</dbReference>
<evidence type="ECO:0000256" key="1">
    <source>
        <dbReference type="ARBA" id="ARBA00006082"/>
    </source>
</evidence>
<dbReference type="RefSeq" id="WP_305929428.1">
    <property type="nucleotide sequence ID" value="NZ_JAVAIL010000002.1"/>
</dbReference>
<comment type="caution">
    <text evidence="9">The sequence shown here is derived from an EMBL/GenBank/DDBJ whole genome shotgun (WGS) entry which is preliminary data.</text>
</comment>
<dbReference type="PROSITE" id="PS00058">
    <property type="entry name" value="DNA_MISMATCH_REPAIR_1"/>
    <property type="match status" value="1"/>
</dbReference>
<dbReference type="InterPro" id="IPR037198">
    <property type="entry name" value="MutL_C_sf"/>
</dbReference>
<dbReference type="GO" id="GO:0004519">
    <property type="term" value="F:endonuclease activity"/>
    <property type="evidence" value="ECO:0007669"/>
    <property type="project" value="UniProtKB-KW"/>
</dbReference>
<evidence type="ECO:0000256" key="5">
    <source>
        <dbReference type="HAMAP-Rule" id="MF_00149"/>
    </source>
</evidence>
<dbReference type="Gene3D" id="3.30.565.10">
    <property type="entry name" value="Histidine kinase-like ATPase, C-terminal domain"/>
    <property type="match status" value="1"/>
</dbReference>
<dbReference type="SUPFAM" id="SSF55874">
    <property type="entry name" value="ATPase domain of HSP90 chaperone/DNA topoisomerase II/histidine kinase"/>
    <property type="match status" value="1"/>
</dbReference>
<name>A0ABT9H7J8_9SPHN</name>
<dbReference type="InterPro" id="IPR014721">
    <property type="entry name" value="Ribsml_uS5_D2-typ_fold_subgr"/>
</dbReference>
<gene>
    <name evidence="5 9" type="primary">mutL</name>
    <name evidence="9" type="ORF">Q9K01_06620</name>
</gene>
<dbReference type="InterPro" id="IPR013507">
    <property type="entry name" value="DNA_mismatch_S5_2-like"/>
</dbReference>
<dbReference type="InterPro" id="IPR036890">
    <property type="entry name" value="HATPase_C_sf"/>
</dbReference>
<dbReference type="Gene3D" id="3.30.1370.100">
    <property type="entry name" value="MutL, C-terminal domain, regulatory subdomain"/>
    <property type="match status" value="1"/>
</dbReference>
<dbReference type="EMBL" id="JAVAIL010000002">
    <property type="protein sequence ID" value="MDP4539292.1"/>
    <property type="molecule type" value="Genomic_DNA"/>
</dbReference>
<dbReference type="PANTHER" id="PTHR10073:SF12">
    <property type="entry name" value="DNA MISMATCH REPAIR PROTEIN MLH1"/>
    <property type="match status" value="1"/>
</dbReference>
<protein>
    <recommendedName>
        <fullName evidence="2 5">DNA mismatch repair protein MutL</fullName>
    </recommendedName>
</protein>
<keyword evidence="9" id="KW-0540">Nuclease</keyword>
<sequence length="604" mass="65676">MPTIRRLPEHLVNRIAAGEVVERPAAALKELVENAVDAGATRIAIRLVEGGLGSFEVTDDGCAMTPEEMTLALERHATSKLPDEAIEQVATLGFRGEALPSIASVARFTLESRPHGAAQGWKRVVDHGALVSEGPAALPPGTRVRVEQVFARIPARRKFLRTPRSEYAASLDVVRRLAMARPDIGFTLDHGERRVLGLQPGEALADRVAQIVGRELKDNGVAIELERDAIRLTGIAGLPTYNRGIADHQYLFVNGRPVKDRLLAGAVRGAYSDMLARDRHAVLALFLTLPPGDVDVNVHPAKTEVRFRDAQAVRGFIVSGLRRALATGDRRSAQSPDAAAMERWQRERDEPSPALRSIFEGRDWSRPSASVAEGAASPWRSADPQSMAEPQGRAEPAAPLAPEERAYPLGIARGQVANTYIVAEAEDGLVLVDQHAAHERLVLERLRAAGAGEAAARSQALLMPDVVELEEPACDRLEEAAERLVQLGLAIERFGPTAMLVRALPHSLRNGDPEKLLRDIDDDLVKHGQDEDKGALLLSEKLELVLATMACHGSVRAGRVLSVAEMNALLREMEATPRSGQCNHGRPTWVKLSMEDVEKLFGRH</sequence>
<dbReference type="InterPro" id="IPR020667">
    <property type="entry name" value="DNA_mismatch_repair_MutL"/>
</dbReference>
<dbReference type="CDD" id="cd00782">
    <property type="entry name" value="MutL_Trans"/>
    <property type="match status" value="1"/>
</dbReference>
<dbReference type="Gene3D" id="3.30.230.10">
    <property type="match status" value="1"/>
</dbReference>
<organism evidence="9 10">
    <name type="scientific">Qipengyuania benthica</name>
    <dbReference type="NCBI Taxonomy" id="3067651"/>
    <lineage>
        <taxon>Bacteria</taxon>
        <taxon>Pseudomonadati</taxon>
        <taxon>Pseudomonadota</taxon>
        <taxon>Alphaproteobacteria</taxon>
        <taxon>Sphingomonadales</taxon>
        <taxon>Erythrobacteraceae</taxon>
        <taxon>Qipengyuania</taxon>
    </lineage>
</organism>
<feature type="domain" description="MutL C-terminal dimerisation" evidence="7">
    <location>
        <begin position="412"/>
        <end position="561"/>
    </location>
</feature>
<dbReference type="InterPro" id="IPR042120">
    <property type="entry name" value="MutL_C_dimsub"/>
</dbReference>
<dbReference type="InterPro" id="IPR020568">
    <property type="entry name" value="Ribosomal_Su5_D2-typ_SF"/>
</dbReference>
<evidence type="ECO:0000259" key="8">
    <source>
        <dbReference type="SMART" id="SM01340"/>
    </source>
</evidence>
<dbReference type="HAMAP" id="MF_00149">
    <property type="entry name" value="DNA_mis_repair"/>
    <property type="match status" value="1"/>
</dbReference>
<evidence type="ECO:0000256" key="6">
    <source>
        <dbReference type="SAM" id="MobiDB-lite"/>
    </source>
</evidence>
<dbReference type="CDD" id="cd16926">
    <property type="entry name" value="HATPase_MutL-MLH-PMS-like"/>
    <property type="match status" value="1"/>
</dbReference>
<evidence type="ECO:0000259" key="7">
    <source>
        <dbReference type="SMART" id="SM00853"/>
    </source>
</evidence>
<accession>A0ABT9H7J8</accession>
<dbReference type="InterPro" id="IPR014762">
    <property type="entry name" value="DNA_mismatch_repair_CS"/>
</dbReference>
<keyword evidence="9" id="KW-0378">Hydrolase</keyword>
<keyword evidence="10" id="KW-1185">Reference proteome</keyword>
<evidence type="ECO:0000256" key="3">
    <source>
        <dbReference type="ARBA" id="ARBA00022763"/>
    </source>
</evidence>
<keyword evidence="4 5" id="KW-0234">DNA repair</keyword>
<dbReference type="InterPro" id="IPR038973">
    <property type="entry name" value="MutL/Mlh/Pms-like"/>
</dbReference>
<dbReference type="Pfam" id="PF13589">
    <property type="entry name" value="HATPase_c_3"/>
    <property type="match status" value="1"/>
</dbReference>
<dbReference type="Gene3D" id="3.30.1540.20">
    <property type="entry name" value="MutL, C-terminal domain, dimerisation subdomain"/>
    <property type="match status" value="1"/>
</dbReference>
<dbReference type="NCBIfam" id="NF000953">
    <property type="entry name" value="PRK00095.2-4"/>
    <property type="match status" value="1"/>
</dbReference>
<dbReference type="InterPro" id="IPR042121">
    <property type="entry name" value="MutL_C_regsub"/>
</dbReference>
<dbReference type="SMART" id="SM01340">
    <property type="entry name" value="DNA_mis_repair"/>
    <property type="match status" value="1"/>
</dbReference>
<feature type="region of interest" description="Disordered" evidence="6">
    <location>
        <begin position="327"/>
        <end position="352"/>
    </location>
</feature>
<keyword evidence="9" id="KW-0255">Endonuclease</keyword>
<dbReference type="SMART" id="SM00853">
    <property type="entry name" value="MutL_C"/>
    <property type="match status" value="1"/>
</dbReference>
<keyword evidence="3 5" id="KW-0227">DNA damage</keyword>
<evidence type="ECO:0000256" key="2">
    <source>
        <dbReference type="ARBA" id="ARBA00021975"/>
    </source>
</evidence>
<proteinExistence type="inferred from homology"/>
<feature type="domain" description="DNA mismatch repair protein S5" evidence="8">
    <location>
        <begin position="208"/>
        <end position="326"/>
    </location>
</feature>
<dbReference type="SUPFAM" id="SSF54211">
    <property type="entry name" value="Ribosomal protein S5 domain 2-like"/>
    <property type="match status" value="1"/>
</dbReference>
<evidence type="ECO:0000313" key="10">
    <source>
        <dbReference type="Proteomes" id="UP001235664"/>
    </source>
</evidence>
<evidence type="ECO:0000256" key="4">
    <source>
        <dbReference type="ARBA" id="ARBA00023204"/>
    </source>
</evidence>
<dbReference type="PANTHER" id="PTHR10073">
    <property type="entry name" value="DNA MISMATCH REPAIR PROTEIN MLH, PMS, MUTL"/>
    <property type="match status" value="1"/>
</dbReference>
<comment type="function">
    <text evidence="5">This protein is involved in the repair of mismatches in DNA. It is required for dam-dependent methyl-directed DNA mismatch repair. May act as a 'molecular matchmaker', a protein that promotes the formation of a stable complex between two or more DNA-binding proteins in an ATP-dependent manner without itself being part of a final effector complex.</text>
</comment>
<dbReference type="NCBIfam" id="TIGR00585">
    <property type="entry name" value="mutl"/>
    <property type="match status" value="1"/>
</dbReference>
<dbReference type="Proteomes" id="UP001235664">
    <property type="component" value="Unassembled WGS sequence"/>
</dbReference>
<comment type="similarity">
    <text evidence="1 5">Belongs to the DNA mismatch repair MutL/HexB family.</text>
</comment>
<dbReference type="Pfam" id="PF01119">
    <property type="entry name" value="DNA_mis_repair"/>
    <property type="match status" value="1"/>
</dbReference>
<evidence type="ECO:0000313" key="9">
    <source>
        <dbReference type="EMBL" id="MDP4539292.1"/>
    </source>
</evidence>
<dbReference type="Pfam" id="PF08676">
    <property type="entry name" value="MutL_C"/>
    <property type="match status" value="1"/>
</dbReference>
<reference evidence="9 10" key="1">
    <citation type="submission" date="2023-08" db="EMBL/GenBank/DDBJ databases">
        <title>genomic of DY56.</title>
        <authorList>
            <person name="Wang Y."/>
        </authorList>
    </citation>
    <scope>NUCLEOTIDE SEQUENCE [LARGE SCALE GENOMIC DNA]</scope>
    <source>
        <strain evidence="9 10">DY56-A-20</strain>
    </source>
</reference>
<feature type="region of interest" description="Disordered" evidence="6">
    <location>
        <begin position="366"/>
        <end position="398"/>
    </location>
</feature>
<dbReference type="InterPro" id="IPR002099">
    <property type="entry name" value="MutL/Mlh/PMS"/>
</dbReference>